<feature type="region of interest" description="Disordered" evidence="1">
    <location>
        <begin position="205"/>
        <end position="230"/>
    </location>
</feature>
<proteinExistence type="predicted"/>
<dbReference type="EMBL" id="JACWUS010000001">
    <property type="protein sequence ID" value="MBD2828266.1"/>
    <property type="molecule type" value="Genomic_DNA"/>
</dbReference>
<gene>
    <name evidence="2" type="ORF">ID875_07815</name>
</gene>
<reference evidence="2" key="1">
    <citation type="journal article" date="2020" name="PLoS ONE">
        <title>Isolation and characterization of Streptomyces bacteriophages and Streptomyces strains encoding biosynthetic arsenals: Streptomyces strains and phages for antibiotic discovery.</title>
        <authorList>
            <person name="Montano E.T."/>
            <person name="Nideffer J.F."/>
            <person name="Brumage L."/>
            <person name="Erb M."/>
            <person name="Derman A.I."/>
            <person name="Davis J.P."/>
            <person name="Estrada E."/>
            <person name="Fu S."/>
            <person name="Le D."/>
            <person name="Vuppala A."/>
            <person name="Tran C."/>
            <person name="Luterstein E."/>
            <person name="Lakkaraju S."/>
            <person name="Panchagnula S."/>
            <person name="Ren C."/>
            <person name="Doan J."/>
            <person name="Tran S."/>
            <person name="Soriano J."/>
            <person name="Fujita Y."/>
            <person name="Gutala P."/>
            <person name="Fujii Q."/>
            <person name="Lee M."/>
            <person name="Bui A."/>
            <person name="Villarreal C."/>
            <person name="Shing S.R."/>
            <person name="Kim S."/>
            <person name="Freeman D."/>
            <person name="Racha V."/>
            <person name="Ho A."/>
            <person name="Kumar P."/>
            <person name="Falah K."/>
            <person name="Dawson T."/>
            <person name="Enustun E."/>
            <person name="Prichard A."/>
            <person name="Gomez A."/>
            <person name="Khanna K."/>
            <person name="Trigg S."/>
            <person name="Fernandez L."/>
            <person name="Pogliano K."/>
            <person name="Pogliano J."/>
        </authorList>
    </citation>
    <scope>NUCLEOTIDE SEQUENCE</scope>
    <source>
        <strain evidence="2">QF2</strain>
    </source>
</reference>
<feature type="compositionally biased region" description="Acidic residues" evidence="1">
    <location>
        <begin position="213"/>
        <end position="223"/>
    </location>
</feature>
<comment type="caution">
    <text evidence="2">The sequence shown here is derived from an EMBL/GenBank/DDBJ whole genome shotgun (WGS) entry which is preliminary data.</text>
</comment>
<sequence>MSQHREHSPVHRSKVVRAHEADARLSEMGLSVANVRTSVTTGDDARRRVSVKFYPRNFPGVTMWAETLASLRRELLKTRQGWRIGQTGNYETVYSAQRNLAFAVVAGDKYTGIEGPRDPCLTRRRGPKTKERIERNAAYEQLALKLDLPLLAEEIPADEACSTWFLVVYADEDYIRMEVSLPVDIRKDGLVGEWVERIIIDPVPSSGAVAPIEPDEDSDDDGEPLVTRTA</sequence>
<protein>
    <submittedName>
        <fullName evidence="2">Uncharacterized protein</fullName>
    </submittedName>
</protein>
<name>A0A927BK91_STRGL</name>
<evidence type="ECO:0000313" key="2">
    <source>
        <dbReference type="EMBL" id="MBD2828266.1"/>
    </source>
</evidence>
<organism evidence="2">
    <name type="scientific">Streptomyces globisporus</name>
    <dbReference type="NCBI Taxonomy" id="1908"/>
    <lineage>
        <taxon>Bacteria</taxon>
        <taxon>Bacillati</taxon>
        <taxon>Actinomycetota</taxon>
        <taxon>Actinomycetes</taxon>
        <taxon>Kitasatosporales</taxon>
        <taxon>Streptomycetaceae</taxon>
        <taxon>Streptomyces</taxon>
    </lineage>
</organism>
<evidence type="ECO:0000256" key="1">
    <source>
        <dbReference type="SAM" id="MobiDB-lite"/>
    </source>
</evidence>
<dbReference type="AlphaFoldDB" id="A0A927BK91"/>
<accession>A0A927BK91</accession>